<feature type="binding site" evidence="17">
    <location>
        <position position="214"/>
    </location>
    <ligand>
        <name>[4Fe-4S] cluster</name>
        <dbReference type="ChEBI" id="CHEBI:49883"/>
        <label>2</label>
    </ligand>
</feature>
<dbReference type="InterPro" id="IPR027394">
    <property type="entry name" value="Cytochrome-c3_hydrogenase_C"/>
</dbReference>
<comment type="subcellular location">
    <subcellularLocation>
        <location evidence="3">Cell envelope</location>
    </subcellularLocation>
</comment>
<keyword evidence="15 17" id="KW-0003">3Fe-4S</keyword>
<keyword evidence="12 17" id="KW-0408">Iron</keyword>
<keyword evidence="13 17" id="KW-0411">Iron-sulfur</keyword>
<reference evidence="21 22" key="1">
    <citation type="submission" date="2020-10" db="EMBL/GenBank/DDBJ databases">
        <title>Degradation of 1,4-Dioxane by Xanthobacter sp. YN2, via a Novel Group-2 Soluble Di-Iron Monooxygenase.</title>
        <authorList>
            <person name="Ma F."/>
            <person name="Wang Y."/>
            <person name="Yang J."/>
            <person name="Guo H."/>
            <person name="Su D."/>
            <person name="Yu L."/>
        </authorList>
    </citation>
    <scope>NUCLEOTIDE SEQUENCE [LARGE SCALE GENOMIC DNA]</scope>
    <source>
        <strain evidence="21 22">YN2</strain>
    </source>
</reference>
<keyword evidence="8 17" id="KW-0004">4Fe-4S</keyword>
<keyword evidence="14" id="KW-0472">Membrane</keyword>
<comment type="cofactor">
    <cofactor evidence="2">
        <name>[4Fe-4S] cluster</name>
        <dbReference type="ChEBI" id="CHEBI:49883"/>
    </cofactor>
</comment>
<evidence type="ECO:0000256" key="1">
    <source>
        <dbReference type="ARBA" id="ARBA00001927"/>
    </source>
</evidence>
<dbReference type="GO" id="GO:0009055">
    <property type="term" value="F:electron transfer activity"/>
    <property type="evidence" value="ECO:0007669"/>
    <property type="project" value="TreeGrafter"/>
</dbReference>
<keyword evidence="9 17" id="KW-0479">Metal-binding</keyword>
<feature type="binding site" evidence="17">
    <location>
        <position position="244"/>
    </location>
    <ligand>
        <name>[4Fe-4S] cluster</name>
        <dbReference type="ChEBI" id="CHEBI:49883"/>
        <label>2</label>
    </ligand>
</feature>
<protein>
    <recommendedName>
        <fullName evidence="6">hydrogenase (acceptor)</fullName>
        <ecNumber evidence="6">1.12.99.6</ecNumber>
    </recommendedName>
</protein>
<dbReference type="Proteomes" id="UP000596427">
    <property type="component" value="Chromosome"/>
</dbReference>
<keyword evidence="7" id="KW-1003">Cell membrane</keyword>
<dbReference type="GO" id="GO:0016020">
    <property type="term" value="C:membrane"/>
    <property type="evidence" value="ECO:0007669"/>
    <property type="project" value="TreeGrafter"/>
</dbReference>
<evidence type="ECO:0000256" key="14">
    <source>
        <dbReference type="ARBA" id="ARBA00023136"/>
    </source>
</evidence>
<feature type="binding site" evidence="17">
    <location>
        <position position="274"/>
    </location>
    <ligand>
        <name>[3Fe-4S] cluster</name>
        <dbReference type="ChEBI" id="CHEBI:21137"/>
    </ligand>
</feature>
<dbReference type="PANTHER" id="PTHR30013:SF5">
    <property type="entry name" value="HYDROGENASE SMALL SUBUNIT"/>
    <property type="match status" value="1"/>
</dbReference>
<evidence type="ECO:0000259" key="19">
    <source>
        <dbReference type="Pfam" id="PF01058"/>
    </source>
</evidence>
<evidence type="ECO:0000256" key="7">
    <source>
        <dbReference type="ARBA" id="ARBA00022475"/>
    </source>
</evidence>
<evidence type="ECO:0000256" key="18">
    <source>
        <dbReference type="SAM" id="MobiDB-lite"/>
    </source>
</evidence>
<feature type="binding site" evidence="17">
    <location>
        <position position="217"/>
    </location>
    <ligand>
        <name>[4Fe-4S] cluster</name>
        <dbReference type="ChEBI" id="CHEBI:49883"/>
        <label>2</label>
    </ligand>
</feature>
<feature type="region of interest" description="Disordered" evidence="18">
    <location>
        <begin position="324"/>
        <end position="344"/>
    </location>
</feature>
<dbReference type="InterPro" id="IPR006137">
    <property type="entry name" value="NADH_UbQ_OxRdtase-like_20kDa"/>
</dbReference>
<keyword evidence="22" id="KW-1185">Reference proteome</keyword>
<dbReference type="PANTHER" id="PTHR30013">
    <property type="entry name" value="NIFE / NIFESE HYDROGENASE SMALL SUBUNIT FAMILY MEMBER"/>
    <property type="match status" value="1"/>
</dbReference>
<dbReference type="EMBL" id="CP063362">
    <property type="protein sequence ID" value="QRG07997.1"/>
    <property type="molecule type" value="Genomic_DNA"/>
</dbReference>
<dbReference type="GO" id="GO:0046872">
    <property type="term" value="F:metal ion binding"/>
    <property type="evidence" value="ECO:0007669"/>
    <property type="project" value="UniProtKB-KW"/>
</dbReference>
<keyword evidence="10" id="KW-0732">Signal</keyword>
<dbReference type="GO" id="GO:0051539">
    <property type="term" value="F:4 iron, 4 sulfur cluster binding"/>
    <property type="evidence" value="ECO:0007669"/>
    <property type="project" value="UniProtKB-KW"/>
</dbReference>
<comment type="cofactor">
    <cofactor evidence="1">
        <name>[3Fe-4S] cluster</name>
        <dbReference type="ChEBI" id="CHEBI:21137"/>
    </cofactor>
</comment>
<dbReference type="PIRSF" id="PIRSF000310">
    <property type="entry name" value="NiFe_hyd_ssu"/>
    <property type="match status" value="1"/>
</dbReference>
<dbReference type="Pfam" id="PF01058">
    <property type="entry name" value="Oxidored_q6"/>
    <property type="match status" value="1"/>
</dbReference>
<evidence type="ECO:0000256" key="2">
    <source>
        <dbReference type="ARBA" id="ARBA00001966"/>
    </source>
</evidence>
<keyword evidence="11" id="KW-0560">Oxidoreductase</keyword>
<evidence type="ECO:0000313" key="21">
    <source>
        <dbReference type="EMBL" id="QRG07997.1"/>
    </source>
</evidence>
<feature type="binding site" evidence="17">
    <location>
        <position position="253"/>
    </location>
    <ligand>
        <name>[3Fe-4S] cluster</name>
        <dbReference type="ChEBI" id="CHEBI:21137"/>
    </ligand>
</feature>
<proteinExistence type="inferred from homology"/>
<evidence type="ECO:0000256" key="11">
    <source>
        <dbReference type="ARBA" id="ARBA00023002"/>
    </source>
</evidence>
<dbReference type="RefSeq" id="WP_203194911.1">
    <property type="nucleotide sequence ID" value="NZ_CP063362.1"/>
</dbReference>
<dbReference type="GO" id="GO:0044569">
    <property type="term" value="C:[Ni-Fe] hydrogenase complex"/>
    <property type="evidence" value="ECO:0007669"/>
    <property type="project" value="TreeGrafter"/>
</dbReference>
<evidence type="ECO:0000256" key="10">
    <source>
        <dbReference type="ARBA" id="ARBA00022729"/>
    </source>
</evidence>
<dbReference type="GO" id="GO:0051538">
    <property type="term" value="F:3 iron, 4 sulfur cluster binding"/>
    <property type="evidence" value="ECO:0007669"/>
    <property type="project" value="UniProtKB-KW"/>
</dbReference>
<dbReference type="GO" id="GO:0009375">
    <property type="term" value="C:ferredoxin hydrogenase complex"/>
    <property type="evidence" value="ECO:0007669"/>
    <property type="project" value="InterPro"/>
</dbReference>
<dbReference type="EC" id="1.12.99.6" evidence="6"/>
<sequence length="344" mass="36473">MSARPGPVPPRRPFTVLWLQSGGCGGCTMSLLCAEAPDLSATLASANIRFLWHPTLSEETGAEALALFDAVLSGEAPLDALCVEGALLRGPNGTGRFHMLAGTNVATIEWVRRLAAVAEHVVAVGTCAAYGGVTAAGVNPADACGLQYDGRRPGGALGTAFRSRSGLPVINIAGCPTHPNWVTETLMLLAAGLIHADDLDIYARPRFYADHLVHHGCPRNEYYEYKASAEKMSDLGCMMEHLGCLGTQAHGDCNTRLWNGEGSCTRGGHACINCTAPEFEEPGHAFLDTPKIGGIPVGLPTDMPKAWFIALSSLAKAATPERLRRNATSDHVLTPPAVRDIRKR</sequence>
<evidence type="ECO:0000256" key="15">
    <source>
        <dbReference type="ARBA" id="ARBA00023291"/>
    </source>
</evidence>
<evidence type="ECO:0000256" key="9">
    <source>
        <dbReference type="ARBA" id="ARBA00022723"/>
    </source>
</evidence>
<gene>
    <name evidence="21" type="ORF">EZH22_06500</name>
</gene>
<evidence type="ECO:0000256" key="5">
    <source>
        <dbReference type="ARBA" id="ARBA00011771"/>
    </source>
</evidence>
<dbReference type="Pfam" id="PF14720">
    <property type="entry name" value="NiFe_hyd_SSU_C"/>
    <property type="match status" value="1"/>
</dbReference>
<feature type="binding site" evidence="17">
    <location>
        <position position="24"/>
    </location>
    <ligand>
        <name>[4Fe-4S] cluster</name>
        <dbReference type="ChEBI" id="CHEBI:49883"/>
        <label>1</label>
    </ligand>
</feature>
<comment type="catalytic activity">
    <reaction evidence="16">
        <text>H2 + A = AH2</text>
        <dbReference type="Rhea" id="RHEA:12116"/>
        <dbReference type="ChEBI" id="CHEBI:13193"/>
        <dbReference type="ChEBI" id="CHEBI:17499"/>
        <dbReference type="ChEBI" id="CHEBI:18276"/>
        <dbReference type="EC" id="1.12.99.6"/>
    </reaction>
</comment>
<feature type="domain" description="NADH:ubiquinone oxidoreductase-like 20kDa subunit" evidence="19">
    <location>
        <begin position="24"/>
        <end position="188"/>
    </location>
</feature>
<feature type="binding site" evidence="17">
    <location>
        <position position="27"/>
    </location>
    <ligand>
        <name>[4Fe-4S] cluster</name>
        <dbReference type="ChEBI" id="CHEBI:49883"/>
        <label>1</label>
    </ligand>
</feature>
<evidence type="ECO:0000259" key="20">
    <source>
        <dbReference type="Pfam" id="PF14720"/>
    </source>
</evidence>
<dbReference type="GO" id="GO:0030313">
    <property type="term" value="C:cell envelope"/>
    <property type="evidence" value="ECO:0007669"/>
    <property type="project" value="UniProtKB-SubCell"/>
</dbReference>
<dbReference type="GO" id="GO:0009061">
    <property type="term" value="P:anaerobic respiration"/>
    <property type="evidence" value="ECO:0007669"/>
    <property type="project" value="TreeGrafter"/>
</dbReference>
<comment type="similarity">
    <text evidence="4">Belongs to the [NiFe]/[NiFeSe] hydrogenase small subunit family.</text>
</comment>
<dbReference type="GO" id="GO:0008901">
    <property type="term" value="F:ferredoxin hydrogenase activity"/>
    <property type="evidence" value="ECO:0007669"/>
    <property type="project" value="InterPro"/>
</dbReference>
<dbReference type="GO" id="GO:0033748">
    <property type="term" value="F:hydrogenase (acceptor) activity"/>
    <property type="evidence" value="ECO:0007669"/>
    <property type="project" value="UniProtKB-EC"/>
</dbReference>
<comment type="subunit">
    <text evidence="5">Heterodimer of a large and a small subunit.</text>
</comment>
<dbReference type="Gene3D" id="3.40.50.700">
    <property type="entry name" value="NADH:ubiquinone oxidoreductase-like, 20kDa subunit"/>
    <property type="match status" value="1"/>
</dbReference>
<dbReference type="InterPro" id="IPR037148">
    <property type="entry name" value="NiFe-Hase_small_C_sf"/>
</dbReference>
<dbReference type="SUPFAM" id="SSF56770">
    <property type="entry name" value="HydA/Nqo6-like"/>
    <property type="match status" value="1"/>
</dbReference>
<dbReference type="AlphaFoldDB" id="A0A974PQR4"/>
<feature type="binding site" evidence="17">
    <location>
        <position position="237"/>
    </location>
    <ligand>
        <name>[4Fe-4S] cluster</name>
        <dbReference type="ChEBI" id="CHEBI:49883"/>
        <label>2</label>
    </ligand>
</feature>
<feature type="binding site" evidence="17">
    <location>
        <position position="271"/>
    </location>
    <ligand>
        <name>[3Fe-4S] cluster</name>
        <dbReference type="ChEBI" id="CHEBI:21137"/>
    </ligand>
</feature>
<evidence type="ECO:0000256" key="8">
    <source>
        <dbReference type="ARBA" id="ARBA00022485"/>
    </source>
</evidence>
<feature type="binding site" evidence="17">
    <location>
        <position position="175"/>
    </location>
    <ligand>
        <name>[4Fe-4S] cluster</name>
        <dbReference type="ChEBI" id="CHEBI:49883"/>
        <label>1</label>
    </ligand>
</feature>
<dbReference type="KEGG" id="xdi:EZH22_06500"/>
<dbReference type="Gene3D" id="4.10.480.10">
    <property type="entry name" value="Cytochrome-c3 hydrogenase, C-terminal domain"/>
    <property type="match status" value="1"/>
</dbReference>
<evidence type="ECO:0000256" key="17">
    <source>
        <dbReference type="PIRSR" id="PIRSR000310-1"/>
    </source>
</evidence>
<dbReference type="PRINTS" id="PR00614">
    <property type="entry name" value="NIHGNASESMLL"/>
</dbReference>
<organism evidence="21 22">
    <name type="scientific">Xanthobacter dioxanivorans</name>
    <dbReference type="NCBI Taxonomy" id="2528964"/>
    <lineage>
        <taxon>Bacteria</taxon>
        <taxon>Pseudomonadati</taxon>
        <taxon>Pseudomonadota</taxon>
        <taxon>Alphaproteobacteria</taxon>
        <taxon>Hyphomicrobiales</taxon>
        <taxon>Xanthobacteraceae</taxon>
        <taxon>Xanthobacter</taxon>
    </lineage>
</organism>
<feature type="binding site" evidence="17">
    <location>
        <position position="127"/>
    </location>
    <ligand>
        <name>[4Fe-4S] cluster</name>
        <dbReference type="ChEBI" id="CHEBI:49883"/>
        <label>1</label>
    </ligand>
</feature>
<accession>A0A974PQR4</accession>
<evidence type="ECO:0000256" key="4">
    <source>
        <dbReference type="ARBA" id="ARBA00006605"/>
    </source>
</evidence>
<evidence type="ECO:0000256" key="12">
    <source>
        <dbReference type="ARBA" id="ARBA00023004"/>
    </source>
</evidence>
<evidence type="ECO:0000313" key="22">
    <source>
        <dbReference type="Proteomes" id="UP000596427"/>
    </source>
</evidence>
<evidence type="ECO:0000256" key="3">
    <source>
        <dbReference type="ARBA" id="ARBA00004196"/>
    </source>
</evidence>
<dbReference type="InterPro" id="IPR001821">
    <property type="entry name" value="NiFe_hydrogenase_ssu"/>
</dbReference>
<name>A0A974PQR4_9HYPH</name>
<evidence type="ECO:0000256" key="16">
    <source>
        <dbReference type="ARBA" id="ARBA00048757"/>
    </source>
</evidence>
<feature type="domain" description="Cytochrome-c3 hydrogenase C-terminal" evidence="20">
    <location>
        <begin position="211"/>
        <end position="286"/>
    </location>
</feature>
<dbReference type="InterPro" id="IPR037024">
    <property type="entry name" value="NiFe_Hase_small_N_sf"/>
</dbReference>
<evidence type="ECO:0000256" key="13">
    <source>
        <dbReference type="ARBA" id="ARBA00023014"/>
    </source>
</evidence>
<evidence type="ECO:0000256" key="6">
    <source>
        <dbReference type="ARBA" id="ARBA00012082"/>
    </source>
</evidence>